<feature type="compositionally biased region" description="Low complexity" evidence="3">
    <location>
        <begin position="9"/>
        <end position="21"/>
    </location>
</feature>
<organism evidence="5 6">
    <name type="scientific">Haloechinothrix halophila YIM 93223</name>
    <dbReference type="NCBI Taxonomy" id="592678"/>
    <lineage>
        <taxon>Bacteria</taxon>
        <taxon>Bacillati</taxon>
        <taxon>Actinomycetota</taxon>
        <taxon>Actinomycetes</taxon>
        <taxon>Pseudonocardiales</taxon>
        <taxon>Pseudonocardiaceae</taxon>
        <taxon>Haloechinothrix</taxon>
    </lineage>
</organism>
<evidence type="ECO:0000313" key="5">
    <source>
        <dbReference type="EMBL" id="ETA66593.1"/>
    </source>
</evidence>
<dbReference type="PROSITE" id="PS50977">
    <property type="entry name" value="HTH_TETR_2"/>
    <property type="match status" value="1"/>
</dbReference>
<dbReference type="OrthoDB" id="3267320at2"/>
<dbReference type="PANTHER" id="PTHR30055:SF153">
    <property type="entry name" value="HTH-TYPE TRANSCRIPTIONAL REPRESSOR RV3405C"/>
    <property type="match status" value="1"/>
</dbReference>
<evidence type="ECO:0000256" key="3">
    <source>
        <dbReference type="SAM" id="MobiDB-lite"/>
    </source>
</evidence>
<evidence type="ECO:0000256" key="2">
    <source>
        <dbReference type="PROSITE-ProRule" id="PRU00335"/>
    </source>
</evidence>
<evidence type="ECO:0000259" key="4">
    <source>
        <dbReference type="PROSITE" id="PS50977"/>
    </source>
</evidence>
<keyword evidence="6" id="KW-1185">Reference proteome</keyword>
<feature type="region of interest" description="Disordered" evidence="3">
    <location>
        <begin position="1"/>
        <end position="29"/>
    </location>
</feature>
<sequence length="217" mass="24215">MSQHRNTGVTETPAAEAVQAPEAEERRAPNLIDEQHILDAAYELLLAVGMRRMTMADIARAADVSRATLYRRWRNVREVVATLMTREWTTLANAELDVTSGTARERLVGGVVRLVRASRDNRMLRKIIEVDPEFLLPYLLHRRGTNTTRQLELIEHGIRLGIADGSIRDGDVAARAESVLLTAWSFALTGPAMAEAPGQLDAIDDQLHELLERYLAP</sequence>
<dbReference type="Gene3D" id="1.10.357.10">
    <property type="entry name" value="Tetracycline Repressor, domain 2"/>
    <property type="match status" value="1"/>
</dbReference>
<accession>W9DNN3</accession>
<dbReference type="Proteomes" id="UP000054357">
    <property type="component" value="Unassembled WGS sequence"/>
</dbReference>
<dbReference type="Gene3D" id="1.10.10.60">
    <property type="entry name" value="Homeodomain-like"/>
    <property type="match status" value="1"/>
</dbReference>
<comment type="caution">
    <text evidence="5">The sequence shown here is derived from an EMBL/GenBank/DDBJ whole genome shotgun (WGS) entry which is preliminary data.</text>
</comment>
<proteinExistence type="predicted"/>
<name>W9DNN3_9PSEU</name>
<feature type="DNA-binding region" description="H-T-H motif" evidence="2">
    <location>
        <begin position="54"/>
        <end position="73"/>
    </location>
</feature>
<dbReference type="Pfam" id="PF00440">
    <property type="entry name" value="TetR_N"/>
    <property type="match status" value="1"/>
</dbReference>
<dbReference type="InterPro" id="IPR050109">
    <property type="entry name" value="HTH-type_TetR-like_transc_reg"/>
</dbReference>
<feature type="domain" description="HTH tetR-type" evidence="4">
    <location>
        <begin position="31"/>
        <end position="91"/>
    </location>
</feature>
<reference evidence="5 6" key="1">
    <citation type="submission" date="2013-08" db="EMBL/GenBank/DDBJ databases">
        <authorList>
            <consortium name="DOE Joint Genome Institute"/>
            <person name="Klenk H.-P."/>
            <person name="Huntemann M."/>
            <person name="Han J."/>
            <person name="Chen A."/>
            <person name="Kyrpides N."/>
            <person name="Mavromatis K."/>
            <person name="Markowitz V."/>
            <person name="Palaniappan K."/>
            <person name="Ivanova N."/>
            <person name="Schaumberg A."/>
            <person name="Pati A."/>
            <person name="Liolios K."/>
            <person name="Nordberg H.P."/>
            <person name="Cantor M.N."/>
            <person name="Hua S.X."/>
            <person name="Woyke T."/>
        </authorList>
    </citation>
    <scope>NUCLEOTIDE SEQUENCE [LARGE SCALE GENOMIC DNA]</scope>
    <source>
        <strain evidence="5 6">YIM 93223</strain>
    </source>
</reference>
<dbReference type="HOGENOM" id="CLU_069356_39_2_11"/>
<protein>
    <submittedName>
        <fullName evidence="5">Transcriptional regulator</fullName>
    </submittedName>
</protein>
<dbReference type="InterPro" id="IPR001647">
    <property type="entry name" value="HTH_TetR"/>
</dbReference>
<dbReference type="GO" id="GO:0000976">
    <property type="term" value="F:transcription cis-regulatory region binding"/>
    <property type="evidence" value="ECO:0007669"/>
    <property type="project" value="TreeGrafter"/>
</dbReference>
<dbReference type="GO" id="GO:0003700">
    <property type="term" value="F:DNA-binding transcription factor activity"/>
    <property type="evidence" value="ECO:0007669"/>
    <property type="project" value="TreeGrafter"/>
</dbReference>
<dbReference type="InterPro" id="IPR009057">
    <property type="entry name" value="Homeodomain-like_sf"/>
</dbReference>
<dbReference type="PRINTS" id="PR00455">
    <property type="entry name" value="HTHTETR"/>
</dbReference>
<dbReference type="PATRIC" id="fig|592678.3.peg.361"/>
<gene>
    <name evidence="5" type="ORF">AmyhaDRAFT_0358</name>
</gene>
<dbReference type="PANTHER" id="PTHR30055">
    <property type="entry name" value="HTH-TYPE TRANSCRIPTIONAL REGULATOR RUTR"/>
    <property type="match status" value="1"/>
</dbReference>
<dbReference type="EMBL" id="AZAK01000001">
    <property type="protein sequence ID" value="ETA66593.1"/>
    <property type="molecule type" value="Genomic_DNA"/>
</dbReference>
<dbReference type="SUPFAM" id="SSF46689">
    <property type="entry name" value="Homeodomain-like"/>
    <property type="match status" value="1"/>
</dbReference>
<dbReference type="AlphaFoldDB" id="W9DNN3"/>
<evidence type="ECO:0000256" key="1">
    <source>
        <dbReference type="ARBA" id="ARBA00023125"/>
    </source>
</evidence>
<evidence type="ECO:0000313" key="6">
    <source>
        <dbReference type="Proteomes" id="UP000054357"/>
    </source>
</evidence>
<keyword evidence="1 2" id="KW-0238">DNA-binding</keyword>